<evidence type="ECO:0000313" key="4">
    <source>
        <dbReference type="Proteomes" id="UP000308705"/>
    </source>
</evidence>
<accession>A0A4U3LZ71</accession>
<keyword evidence="4" id="KW-1185">Reference proteome</keyword>
<dbReference type="EMBL" id="SZQA01000045">
    <property type="protein sequence ID" value="TKK81270.1"/>
    <property type="molecule type" value="Genomic_DNA"/>
</dbReference>
<dbReference type="Pfam" id="PF02126">
    <property type="entry name" value="PTE"/>
    <property type="match status" value="1"/>
</dbReference>
<dbReference type="PANTHER" id="PTHR10819:SF3">
    <property type="entry name" value="PHOSPHOTRIESTERASE-RELATED PROTEIN"/>
    <property type="match status" value="1"/>
</dbReference>
<keyword evidence="1" id="KW-0479">Metal-binding</keyword>
<gene>
    <name evidence="3" type="ORF">FDA94_33380</name>
</gene>
<keyword evidence="2" id="KW-0378">Hydrolase</keyword>
<proteinExistence type="predicted"/>
<evidence type="ECO:0000256" key="1">
    <source>
        <dbReference type="ARBA" id="ARBA00022723"/>
    </source>
</evidence>
<dbReference type="Proteomes" id="UP000308705">
    <property type="component" value="Unassembled WGS sequence"/>
</dbReference>
<dbReference type="SUPFAM" id="SSF51556">
    <property type="entry name" value="Metallo-dependent hydrolases"/>
    <property type="match status" value="1"/>
</dbReference>
<dbReference type="AlphaFoldDB" id="A0A4U3LZ71"/>
<organism evidence="3 4">
    <name type="scientific">Herbidospora galbida</name>
    <dbReference type="NCBI Taxonomy" id="2575442"/>
    <lineage>
        <taxon>Bacteria</taxon>
        <taxon>Bacillati</taxon>
        <taxon>Actinomycetota</taxon>
        <taxon>Actinomycetes</taxon>
        <taxon>Streptosporangiales</taxon>
        <taxon>Streptosporangiaceae</taxon>
        <taxon>Herbidospora</taxon>
    </lineage>
</organism>
<evidence type="ECO:0000256" key="2">
    <source>
        <dbReference type="ARBA" id="ARBA00022801"/>
    </source>
</evidence>
<name>A0A4U3LZ71_9ACTN</name>
<dbReference type="InterPro" id="IPR032466">
    <property type="entry name" value="Metal_Hydrolase"/>
</dbReference>
<dbReference type="OrthoDB" id="9795018at2"/>
<sequence>MFEARIQTVAGTVPVSSVEGPVLPWETLRADTRWGVGVESDPERWLDEEGHVTAELTRLNREFGLSLIVDHTGLGMGRDTTALTRMAAGSRVGIVAATGFGPEPFAGELIKPAGVDDLTGDLLREIGVGLDGTSARPGVIVASAHDETPTPAEERATVAAARASLRTDLPIAASGLALLETLLHHRVPPQRVNVRTADPLAQRKICETGAYVTVTCPDDVFTLLDAGHGERVLFTSGVSRRDELCPYGGEGYAKLFDVEGVPDLVTRVNPVRWLAGGR</sequence>
<dbReference type="RefSeq" id="WP_137251052.1">
    <property type="nucleotide sequence ID" value="NZ_SZQA01000045.1"/>
</dbReference>
<dbReference type="Gene3D" id="3.20.20.140">
    <property type="entry name" value="Metal-dependent hydrolases"/>
    <property type="match status" value="1"/>
</dbReference>
<dbReference type="GO" id="GO:0008270">
    <property type="term" value="F:zinc ion binding"/>
    <property type="evidence" value="ECO:0007669"/>
    <property type="project" value="InterPro"/>
</dbReference>
<evidence type="ECO:0000313" key="3">
    <source>
        <dbReference type="EMBL" id="TKK81270.1"/>
    </source>
</evidence>
<dbReference type="InterPro" id="IPR001559">
    <property type="entry name" value="Phosphotriesterase"/>
</dbReference>
<reference evidence="3 4" key="1">
    <citation type="submission" date="2019-04" db="EMBL/GenBank/DDBJ databases">
        <title>Herbidospora sp. NEAU-GS14.nov., a novel actinomycete isolated from soil.</title>
        <authorList>
            <person name="Han L."/>
        </authorList>
    </citation>
    <scope>NUCLEOTIDE SEQUENCE [LARGE SCALE GENOMIC DNA]</scope>
    <source>
        <strain evidence="3 4">NEAU-GS14</strain>
    </source>
</reference>
<protein>
    <submittedName>
        <fullName evidence="3">Aryldialkylphosphatase</fullName>
    </submittedName>
</protein>
<comment type="caution">
    <text evidence="3">The sequence shown here is derived from an EMBL/GenBank/DDBJ whole genome shotgun (WGS) entry which is preliminary data.</text>
</comment>
<dbReference type="PANTHER" id="PTHR10819">
    <property type="entry name" value="PHOSPHOTRIESTERASE-RELATED"/>
    <property type="match status" value="1"/>
</dbReference>
<dbReference type="GO" id="GO:0016787">
    <property type="term" value="F:hydrolase activity"/>
    <property type="evidence" value="ECO:0007669"/>
    <property type="project" value="UniProtKB-KW"/>
</dbReference>